<dbReference type="Gene3D" id="3.30.420.270">
    <property type="match status" value="1"/>
</dbReference>
<evidence type="ECO:0000256" key="4">
    <source>
        <dbReference type="ARBA" id="ARBA00022692"/>
    </source>
</evidence>
<evidence type="ECO:0000256" key="2">
    <source>
        <dbReference type="ARBA" id="ARBA00005811"/>
    </source>
</evidence>
<protein>
    <submittedName>
        <fullName evidence="9">Biopolymer transporter ExbD</fullName>
    </submittedName>
</protein>
<reference evidence="9" key="1">
    <citation type="submission" date="2020-01" db="EMBL/GenBank/DDBJ databases">
        <authorList>
            <person name="Chen W.-M."/>
        </authorList>
    </citation>
    <scope>NUCLEOTIDE SEQUENCE</scope>
    <source>
        <strain evidence="9">CYK-10</strain>
    </source>
</reference>
<dbReference type="GO" id="GO:0005886">
    <property type="term" value="C:plasma membrane"/>
    <property type="evidence" value="ECO:0007669"/>
    <property type="project" value="UniProtKB-SubCell"/>
</dbReference>
<dbReference type="Proteomes" id="UP001193501">
    <property type="component" value="Unassembled WGS sequence"/>
</dbReference>
<organism evidence="9 10">
    <name type="scientific">Stagnihabitans tardus</name>
    <dbReference type="NCBI Taxonomy" id="2699202"/>
    <lineage>
        <taxon>Bacteria</taxon>
        <taxon>Pseudomonadati</taxon>
        <taxon>Pseudomonadota</taxon>
        <taxon>Alphaproteobacteria</taxon>
        <taxon>Rhodobacterales</taxon>
        <taxon>Paracoccaceae</taxon>
        <taxon>Stagnihabitans</taxon>
    </lineage>
</organism>
<dbReference type="GO" id="GO:0022857">
    <property type="term" value="F:transmembrane transporter activity"/>
    <property type="evidence" value="ECO:0007669"/>
    <property type="project" value="InterPro"/>
</dbReference>
<dbReference type="EMBL" id="JAABNR010000013">
    <property type="protein sequence ID" value="NBZ88813.1"/>
    <property type="molecule type" value="Genomic_DNA"/>
</dbReference>
<proteinExistence type="inferred from homology"/>
<evidence type="ECO:0000256" key="6">
    <source>
        <dbReference type="ARBA" id="ARBA00023136"/>
    </source>
</evidence>
<keyword evidence="7" id="KW-0813">Transport</keyword>
<dbReference type="PANTHER" id="PTHR30558">
    <property type="entry name" value="EXBD MEMBRANE COMPONENT OF PMF-DRIVEN MACROMOLECULE IMPORT SYSTEM"/>
    <property type="match status" value="1"/>
</dbReference>
<accession>A0AAE4YA16</accession>
<keyword evidence="4 7" id="KW-0812">Transmembrane</keyword>
<dbReference type="GO" id="GO:0015031">
    <property type="term" value="P:protein transport"/>
    <property type="evidence" value="ECO:0007669"/>
    <property type="project" value="UniProtKB-KW"/>
</dbReference>
<keyword evidence="5 8" id="KW-1133">Transmembrane helix</keyword>
<comment type="subcellular location">
    <subcellularLocation>
        <location evidence="1">Cell membrane</location>
        <topology evidence="1">Single-pass membrane protein</topology>
    </subcellularLocation>
    <subcellularLocation>
        <location evidence="7">Cell membrane</location>
        <topology evidence="7">Single-pass type II membrane protein</topology>
    </subcellularLocation>
</comment>
<gene>
    <name evidence="9" type="ORF">GV832_14565</name>
</gene>
<sequence length="140" mass="14855">MAIALRRPPPRRLGVSVVSMIDVMMILLFFFMITSSYLNLDMVPALEKSEARLEGAAPGAGLAPLLIRVSADSSLSVQGQKLSPADCEAMVARRLAEAPLTEVLIFPSGAAPLQGLVLAMDAVTRAGATRVKVIRIEAQP</sequence>
<comment type="similarity">
    <text evidence="2 7">Belongs to the ExbD/TolR family.</text>
</comment>
<feature type="transmembrane region" description="Helical" evidence="8">
    <location>
        <begin position="12"/>
        <end position="33"/>
    </location>
</feature>
<comment type="caution">
    <text evidence="9">The sequence shown here is derived from an EMBL/GenBank/DDBJ whole genome shotgun (WGS) entry which is preliminary data.</text>
</comment>
<evidence type="ECO:0000256" key="7">
    <source>
        <dbReference type="RuleBase" id="RU003879"/>
    </source>
</evidence>
<evidence type="ECO:0000256" key="8">
    <source>
        <dbReference type="SAM" id="Phobius"/>
    </source>
</evidence>
<keyword evidence="3" id="KW-1003">Cell membrane</keyword>
<dbReference type="Pfam" id="PF02472">
    <property type="entry name" value="ExbD"/>
    <property type="match status" value="1"/>
</dbReference>
<evidence type="ECO:0000313" key="10">
    <source>
        <dbReference type="Proteomes" id="UP001193501"/>
    </source>
</evidence>
<evidence type="ECO:0000313" key="9">
    <source>
        <dbReference type="EMBL" id="NBZ88813.1"/>
    </source>
</evidence>
<dbReference type="AlphaFoldDB" id="A0AAE4YA16"/>
<dbReference type="RefSeq" id="WP_168775621.1">
    <property type="nucleotide sequence ID" value="NZ_JAABNR010000013.1"/>
</dbReference>
<keyword evidence="10" id="KW-1185">Reference proteome</keyword>
<evidence type="ECO:0000256" key="1">
    <source>
        <dbReference type="ARBA" id="ARBA00004162"/>
    </source>
</evidence>
<keyword evidence="6 8" id="KW-0472">Membrane</keyword>
<evidence type="ECO:0000256" key="3">
    <source>
        <dbReference type="ARBA" id="ARBA00022475"/>
    </source>
</evidence>
<dbReference type="InterPro" id="IPR003400">
    <property type="entry name" value="ExbD"/>
</dbReference>
<keyword evidence="7" id="KW-0653">Protein transport</keyword>
<name>A0AAE4YA16_9RHOB</name>
<evidence type="ECO:0000256" key="5">
    <source>
        <dbReference type="ARBA" id="ARBA00022989"/>
    </source>
</evidence>